<feature type="compositionally biased region" description="Basic residues" evidence="1">
    <location>
        <begin position="235"/>
        <end position="249"/>
    </location>
</feature>
<organism evidence="2 3">
    <name type="scientific">Nostocoides japonicum T1-X7</name>
    <dbReference type="NCBI Taxonomy" id="1194083"/>
    <lineage>
        <taxon>Bacteria</taxon>
        <taxon>Bacillati</taxon>
        <taxon>Actinomycetota</taxon>
        <taxon>Actinomycetes</taxon>
        <taxon>Micrococcales</taxon>
        <taxon>Intrasporangiaceae</taxon>
        <taxon>Nostocoides</taxon>
    </lineage>
</organism>
<comment type="caution">
    <text evidence="2">The sequence shown here is derived from an EMBL/GenBank/DDBJ whole genome shotgun (WGS) entry which is preliminary data.</text>
</comment>
<feature type="region of interest" description="Disordered" evidence="1">
    <location>
        <begin position="1"/>
        <end position="70"/>
    </location>
</feature>
<protein>
    <submittedName>
        <fullName evidence="2">Uncharacterized protein</fullName>
    </submittedName>
</protein>
<feature type="region of interest" description="Disordered" evidence="1">
    <location>
        <begin position="363"/>
        <end position="399"/>
    </location>
</feature>
<evidence type="ECO:0000313" key="2">
    <source>
        <dbReference type="EMBL" id="CCH76861.1"/>
    </source>
</evidence>
<evidence type="ECO:0000313" key="3">
    <source>
        <dbReference type="Proteomes" id="UP000035721"/>
    </source>
</evidence>
<keyword evidence="3" id="KW-1185">Reference proteome</keyword>
<evidence type="ECO:0000256" key="1">
    <source>
        <dbReference type="SAM" id="MobiDB-lite"/>
    </source>
</evidence>
<proteinExistence type="predicted"/>
<gene>
    <name evidence="2" type="ORF">BN12_150035</name>
</gene>
<sequence length="504" mass="54296">MAPTPCRPGTGPDDHRGPPHPVVRCRPPPPGRACPAPGRHLRHLQRRRGGHRHHGRGRRGLGGARRVRPRLGRRGLLRADRPLAVPAPDARVAGANGPAAHGDLVLRPGGLRLGRVGPRPRLRPRAGLLGGGHRAGGGVAARHAVAVVGAAPHREGAGLERPRRRRHPDPAVHLPVGRAAPRAGPQRHPRVVLGRPGRRSRHRRGRRPRGTRRLARGGVLRPAVGSRGLDGGGLRLHRRPGGLHRRLLRGHSGPARPRGPIPSLAGDPARVERGHVGLTCLSWGAAGRSARGCHDGCFAVAAQSRHDCGSGDDQTHAASRRRPWLRPESDFRLLQRARTRRATPSPGRLRLCTLTPVVTPPVGRGQRSAAWASPDLHPLSSDVRKSRSGSPSVGQHVSMPTCANVGPLVEYSSSATERRAAQHERRCNEGCVMSLMTQRQLPAKQAQRRSLLPFDGTVSKVLAMALTRREVPSVLDVGDLRCYLWPGAGSNRRPSDFQSDARTN</sequence>
<dbReference type="EMBL" id="CAJB01000057">
    <property type="protein sequence ID" value="CCH76861.1"/>
    <property type="molecule type" value="Genomic_DNA"/>
</dbReference>
<feature type="compositionally biased region" description="Basic residues" evidence="1">
    <location>
        <begin position="39"/>
        <end position="70"/>
    </location>
</feature>
<dbReference type="AlphaFoldDB" id="A0A077LTY1"/>
<accession>A0A077LTY1</accession>
<feature type="compositionally biased region" description="Basic residues" evidence="1">
    <location>
        <begin position="185"/>
        <end position="215"/>
    </location>
</feature>
<reference evidence="2 3" key="1">
    <citation type="journal article" date="2013" name="ISME J.">
        <title>A metabolic model for members of the genus Tetrasphaera involved in enhanced biological phosphorus removal.</title>
        <authorList>
            <person name="Kristiansen R."/>
            <person name="Nguyen H.T.T."/>
            <person name="Saunders A.M."/>
            <person name="Nielsen J.L."/>
            <person name="Wimmer R."/>
            <person name="Le V.Q."/>
            <person name="McIlroy S.J."/>
            <person name="Petrovski S."/>
            <person name="Seviour R.J."/>
            <person name="Calteau A."/>
            <person name="Nielsen K.L."/>
            <person name="Nielsen P.H."/>
        </authorList>
    </citation>
    <scope>NUCLEOTIDE SEQUENCE [LARGE SCALE GENOMIC DNA]</scope>
    <source>
        <strain evidence="2 3">T1-X7</strain>
    </source>
</reference>
<name>A0A077LTY1_9MICO</name>
<feature type="region of interest" description="Disordered" evidence="1">
    <location>
        <begin position="153"/>
        <end position="268"/>
    </location>
</feature>
<dbReference type="Proteomes" id="UP000035721">
    <property type="component" value="Unassembled WGS sequence"/>
</dbReference>